<name>A0A2S6IT70_9ACTN</name>
<proteinExistence type="predicted"/>
<dbReference type="PANTHER" id="PTHR43649">
    <property type="entry name" value="ARABINOSE-BINDING PROTEIN-RELATED"/>
    <property type="match status" value="1"/>
</dbReference>
<evidence type="ECO:0000313" key="3">
    <source>
        <dbReference type="Proteomes" id="UP000239485"/>
    </source>
</evidence>
<feature type="chain" id="PRO_5038589914" evidence="1">
    <location>
        <begin position="31"/>
        <end position="435"/>
    </location>
</feature>
<dbReference type="AlphaFoldDB" id="A0A2S6IT70"/>
<dbReference type="InterPro" id="IPR050490">
    <property type="entry name" value="Bact_solute-bd_prot1"/>
</dbReference>
<dbReference type="OrthoDB" id="4393730at2"/>
<keyword evidence="2" id="KW-0813">Transport</keyword>
<comment type="caution">
    <text evidence="2">The sequence shown here is derived from an EMBL/GenBank/DDBJ whole genome shotgun (WGS) entry which is preliminary data.</text>
</comment>
<evidence type="ECO:0000256" key="1">
    <source>
        <dbReference type="SAM" id="SignalP"/>
    </source>
</evidence>
<reference evidence="2 3" key="1">
    <citation type="submission" date="2018-02" db="EMBL/GenBank/DDBJ databases">
        <title>Genomic Encyclopedia of Archaeal and Bacterial Type Strains, Phase II (KMG-II): from individual species to whole genera.</title>
        <authorList>
            <person name="Goeker M."/>
        </authorList>
    </citation>
    <scope>NUCLEOTIDE SEQUENCE [LARGE SCALE GENOMIC DNA]</scope>
    <source>
        <strain evidence="2 3">DSM 22857</strain>
    </source>
</reference>
<protein>
    <submittedName>
        <fullName evidence="2">Multiple sugar transport system substrate-binding protein</fullName>
    </submittedName>
</protein>
<dbReference type="PROSITE" id="PS51318">
    <property type="entry name" value="TAT"/>
    <property type="match status" value="1"/>
</dbReference>
<feature type="signal peptide" evidence="1">
    <location>
        <begin position="1"/>
        <end position="30"/>
    </location>
</feature>
<keyword evidence="3" id="KW-1185">Reference proteome</keyword>
<gene>
    <name evidence="2" type="ORF">CLV92_104249</name>
</gene>
<dbReference type="Pfam" id="PF01547">
    <property type="entry name" value="SBP_bac_1"/>
    <property type="match status" value="1"/>
</dbReference>
<dbReference type="PANTHER" id="PTHR43649:SF14">
    <property type="entry name" value="BLR3389 PROTEIN"/>
    <property type="match status" value="1"/>
</dbReference>
<dbReference type="PROSITE" id="PS51257">
    <property type="entry name" value="PROKAR_LIPOPROTEIN"/>
    <property type="match status" value="1"/>
</dbReference>
<dbReference type="EMBL" id="PTJD01000004">
    <property type="protein sequence ID" value="PPK97428.1"/>
    <property type="molecule type" value="Genomic_DNA"/>
</dbReference>
<sequence>MTATTRRAFLRGAALAGGASAAGLSLSSCATPITAAGSESNLQYWNFFGGGDGERMIALVDTFRTERPEIDLTATTLAWGSPYYTKLAMAAAGGRPPDIATIHLSRLPTFAEHLLDPWDLDKLAELGIQEADFPAPLWEMATRDGELFAVPLDVHPLVTFANTDICAEAGLLDADGGLKPITSPEELLAAAKACAEVTGGIGIAYPAADGFVSWMLFWTLYRQLGGTFDLPPGGKVGVDEEKLLTVFRFLREFTDGEAVPTTLDAAGSIALFASGKAGLCFTGDWEVTTYLNSEIPFTMVPFPPVFGENRVRADGHALVLPQQIEVDQGRENAYLFAASLLKNSLGWAAGGHIPAYGPVADSDEYLAMQPQSNIREVADTVQFDPIAYFSGTGSNLMWEAGRILFSVHSGTVTPEQAVDQLVSWMQKQLDTPSPV</sequence>
<dbReference type="InterPro" id="IPR006311">
    <property type="entry name" value="TAT_signal"/>
</dbReference>
<keyword evidence="1" id="KW-0732">Signal</keyword>
<dbReference type="RefSeq" id="WP_104432230.1">
    <property type="nucleotide sequence ID" value="NZ_PTJD01000004.1"/>
</dbReference>
<dbReference type="Proteomes" id="UP000239485">
    <property type="component" value="Unassembled WGS sequence"/>
</dbReference>
<dbReference type="InterPro" id="IPR006059">
    <property type="entry name" value="SBP"/>
</dbReference>
<organism evidence="2 3">
    <name type="scientific">Kineococcus xinjiangensis</name>
    <dbReference type="NCBI Taxonomy" id="512762"/>
    <lineage>
        <taxon>Bacteria</taxon>
        <taxon>Bacillati</taxon>
        <taxon>Actinomycetota</taxon>
        <taxon>Actinomycetes</taxon>
        <taxon>Kineosporiales</taxon>
        <taxon>Kineosporiaceae</taxon>
        <taxon>Kineococcus</taxon>
    </lineage>
</organism>
<dbReference type="Gene3D" id="3.40.190.10">
    <property type="entry name" value="Periplasmic binding protein-like II"/>
    <property type="match status" value="1"/>
</dbReference>
<accession>A0A2S6IT70</accession>
<keyword evidence="2" id="KW-0762">Sugar transport</keyword>
<dbReference type="SUPFAM" id="SSF53850">
    <property type="entry name" value="Periplasmic binding protein-like II"/>
    <property type="match status" value="1"/>
</dbReference>
<evidence type="ECO:0000313" key="2">
    <source>
        <dbReference type="EMBL" id="PPK97428.1"/>
    </source>
</evidence>